<keyword evidence="10" id="KW-1185">Reference proteome</keyword>
<feature type="transmembrane region" description="Helical" evidence="8">
    <location>
        <begin position="16"/>
        <end position="40"/>
    </location>
</feature>
<keyword evidence="3 8" id="KW-0812">Transmembrane</keyword>
<evidence type="ECO:0000256" key="6">
    <source>
        <dbReference type="ARBA" id="ARBA00023170"/>
    </source>
</evidence>
<comment type="caution">
    <text evidence="9">The sequence shown here is derived from an EMBL/GenBank/DDBJ whole genome shotgun (WGS) entry which is preliminary data.</text>
</comment>
<dbReference type="OrthoDB" id="8195814at2759"/>
<keyword evidence="4 8" id="KW-1133">Transmembrane helix</keyword>
<evidence type="ECO:0000256" key="5">
    <source>
        <dbReference type="ARBA" id="ARBA00023136"/>
    </source>
</evidence>
<reference evidence="9 10" key="1">
    <citation type="submission" date="2020-02" db="EMBL/GenBank/DDBJ databases">
        <title>Relaxed selection underlies rapid genomic changes in the transitions from sociality to social parasitism in ants.</title>
        <authorList>
            <person name="Bi X."/>
        </authorList>
    </citation>
    <scope>NUCLEOTIDE SEQUENCE [LARGE SCALE GENOMIC DNA]</scope>
    <source>
        <strain evidence="9">BGI-DK2014b</strain>
        <tissue evidence="9">Whole body</tissue>
    </source>
</reference>
<dbReference type="SUPFAM" id="SSF53850">
    <property type="entry name" value="Periplasmic binding protein-like II"/>
    <property type="match status" value="1"/>
</dbReference>
<dbReference type="EMBL" id="JAANIB010000707">
    <property type="protein sequence ID" value="KAG5344963.1"/>
    <property type="molecule type" value="Genomic_DNA"/>
</dbReference>
<gene>
    <name evidence="9" type="primary">Grid2_3</name>
    <name evidence="9" type="ORF">G6Z77_0007321</name>
</gene>
<dbReference type="AlphaFoldDB" id="A0A836GKI0"/>
<dbReference type="GO" id="GO:0005886">
    <property type="term" value="C:plasma membrane"/>
    <property type="evidence" value="ECO:0007669"/>
    <property type="project" value="UniProtKB-SubCell"/>
</dbReference>
<comment type="subcellular location">
    <subcellularLocation>
        <location evidence="1">Cell membrane</location>
        <topology evidence="1">Multi-pass membrane protein</topology>
    </subcellularLocation>
</comment>
<dbReference type="Proteomes" id="UP000670152">
    <property type="component" value="Unassembled WGS sequence"/>
</dbReference>
<dbReference type="PANTHER" id="PTHR42643">
    <property type="entry name" value="IONOTROPIC RECEPTOR 20A-RELATED"/>
    <property type="match status" value="1"/>
</dbReference>
<feature type="transmembrane region" description="Helical" evidence="8">
    <location>
        <begin position="510"/>
        <end position="531"/>
    </location>
</feature>
<evidence type="ECO:0000256" key="2">
    <source>
        <dbReference type="ARBA" id="ARBA00022475"/>
    </source>
</evidence>
<feature type="transmembrane region" description="Helical" evidence="8">
    <location>
        <begin position="448"/>
        <end position="471"/>
    </location>
</feature>
<evidence type="ECO:0000313" key="9">
    <source>
        <dbReference type="EMBL" id="KAG5344963.1"/>
    </source>
</evidence>
<evidence type="ECO:0000256" key="1">
    <source>
        <dbReference type="ARBA" id="ARBA00004651"/>
    </source>
</evidence>
<dbReference type="InterPro" id="IPR052192">
    <property type="entry name" value="Insect_Ionotropic_Sensory_Rcpt"/>
</dbReference>
<evidence type="ECO:0000256" key="8">
    <source>
        <dbReference type="SAM" id="Phobius"/>
    </source>
</evidence>
<organism evidence="9 10">
    <name type="scientific">Acromyrmex heyeri</name>
    <dbReference type="NCBI Taxonomy" id="230685"/>
    <lineage>
        <taxon>Eukaryota</taxon>
        <taxon>Metazoa</taxon>
        <taxon>Ecdysozoa</taxon>
        <taxon>Arthropoda</taxon>
        <taxon>Hexapoda</taxon>
        <taxon>Insecta</taxon>
        <taxon>Pterygota</taxon>
        <taxon>Neoptera</taxon>
        <taxon>Endopterygota</taxon>
        <taxon>Hymenoptera</taxon>
        <taxon>Apocrita</taxon>
        <taxon>Aculeata</taxon>
        <taxon>Formicoidea</taxon>
        <taxon>Formicidae</taxon>
        <taxon>Myrmicinae</taxon>
        <taxon>Acromyrmex</taxon>
    </lineage>
</organism>
<evidence type="ECO:0000313" key="10">
    <source>
        <dbReference type="Proteomes" id="UP000670152"/>
    </source>
</evidence>
<dbReference type="PANTHER" id="PTHR42643:SF38">
    <property type="entry name" value="IONOTROPIC RECEPTOR 100A"/>
    <property type="match status" value="1"/>
</dbReference>
<evidence type="ECO:0000256" key="4">
    <source>
        <dbReference type="ARBA" id="ARBA00022989"/>
    </source>
</evidence>
<feature type="non-terminal residue" evidence="9">
    <location>
        <position position="1"/>
    </location>
</feature>
<feature type="non-terminal residue" evidence="9">
    <location>
        <position position="749"/>
    </location>
</feature>
<protein>
    <submittedName>
        <fullName evidence="9">GRID2 protein</fullName>
    </submittedName>
</protein>
<keyword evidence="6" id="KW-0675">Receptor</keyword>
<dbReference type="Gene3D" id="3.40.190.10">
    <property type="entry name" value="Periplasmic binding protein-like II"/>
    <property type="match status" value="1"/>
</dbReference>
<name>A0A836GKI0_9HYME</name>
<feature type="transmembrane region" description="Helical" evidence="8">
    <location>
        <begin position="707"/>
        <end position="724"/>
    </location>
</feature>
<keyword evidence="5 8" id="KW-0472">Membrane</keyword>
<keyword evidence="7" id="KW-0325">Glycoprotein</keyword>
<keyword evidence="2" id="KW-1003">Cell membrane</keyword>
<evidence type="ECO:0000256" key="7">
    <source>
        <dbReference type="ARBA" id="ARBA00023180"/>
    </source>
</evidence>
<proteinExistence type="predicted"/>
<sequence>MVRWYIFTVKVNWRNFFLLLVNSIGFYLQIICEFALLLFASLHIASSSSNQWYNAIEFWSNVVCSMKDIKTVNFHGVLESSTISRRSAIFLERYFQAFIYDITHKCETTILSRIYTPPDSENLFVNNNDIPYRVVKRPSIWKIMSGDALPSRVMLLNNVTKRIRSDKTFDRTWNMHVILTRDVHFFDQISKDGTTFEWNSYDRFIVLFARLPEEHGLSNELNSKIDDVLWFKHKVHKVFVSEAILINDTVRIDRTVRTYNPFTKVNNSAYYLISVWGRVEIINVVTAEEASKMLLHLTYRRTKNMNEYVLKVGYFKPTEKSIREPIKTQIKNQSNTRYSYAEIFKKFDEKMLNTIAQDMNFQIKYVYPTDNQWFGSQLFNGTYVGAIAYTGDIVYDRTDICFISFFVKKYSISPKEDVDFSIYVDFDRICMVVPKATKIPKGIRLYHFFPLSIWICLMLTHIFTYLIWYFLQVFTPKRMRKRSLRATIYRSFLLNVGCPQKLPNTNAERMLLSGVFLVNITLVGIFNGILYNSFAYDMYYPDIDSLHDLDVSGLPISFSSTSLVDLFDNDNNVESTLRNLRKKIQFNENGVISTAHYRNTSAIARKRYFPVINEELADANGGPLLHLVKECPGKFYLSYLLPKNSIFNEKVNTLIDHLNQAGLPSLWYRYIVNAFDVRKKLLSKEMLVRNKKKTGSFVPFTLADMQSSFYMLLIGILISTIVFFHEKGWLKVPLLHIEKPNYKSTRINH</sequence>
<evidence type="ECO:0000256" key="3">
    <source>
        <dbReference type="ARBA" id="ARBA00022692"/>
    </source>
</evidence>
<accession>A0A836GKI0</accession>